<evidence type="ECO:0000256" key="3">
    <source>
        <dbReference type="ARBA" id="ARBA00023002"/>
    </source>
</evidence>
<keyword evidence="7" id="KW-1185">Reference proteome</keyword>
<dbReference type="PIRSF" id="PIRSF019543">
    <property type="entry name" value="Clavaminate_syn"/>
    <property type="match status" value="1"/>
</dbReference>
<evidence type="ECO:0000256" key="4">
    <source>
        <dbReference type="ARBA" id="ARBA00023004"/>
    </source>
</evidence>
<reference evidence="7" key="1">
    <citation type="journal article" date="2019" name="Int. J. Syst. Evol. Microbiol.">
        <title>The Global Catalogue of Microorganisms (GCM) 10K type strain sequencing project: providing services to taxonomists for standard genome sequencing and annotation.</title>
        <authorList>
            <consortium name="The Broad Institute Genomics Platform"/>
            <consortium name="The Broad Institute Genome Sequencing Center for Infectious Disease"/>
            <person name="Wu L."/>
            <person name="Ma J."/>
        </authorList>
    </citation>
    <scope>NUCLEOTIDE SEQUENCE [LARGE SCALE GENOMIC DNA]</scope>
    <source>
        <strain evidence="7">JCM 17441</strain>
    </source>
</reference>
<dbReference type="InterPro" id="IPR053447">
    <property type="entry name" value="Alpha-KG_dependent_hydroxylase"/>
</dbReference>
<evidence type="ECO:0000256" key="1">
    <source>
        <dbReference type="ARBA" id="ARBA00008425"/>
    </source>
</evidence>
<dbReference type="EMBL" id="BAABAT010000016">
    <property type="protein sequence ID" value="GAA4253463.1"/>
    <property type="molecule type" value="Genomic_DNA"/>
</dbReference>
<feature type="domain" description="TauD/TfdA-like" evidence="5">
    <location>
        <begin position="98"/>
        <end position="311"/>
    </location>
</feature>
<dbReference type="Pfam" id="PF02668">
    <property type="entry name" value="TauD"/>
    <property type="match status" value="1"/>
</dbReference>
<dbReference type="InterPro" id="IPR042098">
    <property type="entry name" value="TauD-like_sf"/>
</dbReference>
<organism evidence="6 7">
    <name type="scientific">Dactylosporangium darangshiense</name>
    <dbReference type="NCBI Taxonomy" id="579108"/>
    <lineage>
        <taxon>Bacteria</taxon>
        <taxon>Bacillati</taxon>
        <taxon>Actinomycetota</taxon>
        <taxon>Actinomycetes</taxon>
        <taxon>Micromonosporales</taxon>
        <taxon>Micromonosporaceae</taxon>
        <taxon>Dactylosporangium</taxon>
    </lineage>
</organism>
<evidence type="ECO:0000313" key="6">
    <source>
        <dbReference type="EMBL" id="GAA4253463.1"/>
    </source>
</evidence>
<evidence type="ECO:0000259" key="5">
    <source>
        <dbReference type="Pfam" id="PF02668"/>
    </source>
</evidence>
<comment type="similarity">
    <text evidence="1">Belongs to the clavaminate synthase family.</text>
</comment>
<dbReference type="Gene3D" id="3.60.130.10">
    <property type="entry name" value="Clavaminate synthase-like"/>
    <property type="match status" value="1"/>
</dbReference>
<comment type="caution">
    <text evidence="6">The sequence shown here is derived from an EMBL/GenBank/DDBJ whole genome shotgun (WGS) entry which is preliminary data.</text>
</comment>
<proteinExistence type="inferred from homology"/>
<keyword evidence="2" id="KW-0479">Metal-binding</keyword>
<keyword evidence="3" id="KW-0560">Oxidoreductase</keyword>
<keyword evidence="4" id="KW-0408">Iron</keyword>
<dbReference type="Proteomes" id="UP001500620">
    <property type="component" value="Unassembled WGS sequence"/>
</dbReference>
<name>A0ABP8DDR3_9ACTN</name>
<protein>
    <submittedName>
        <fullName evidence="6">Clavaminate synthase family protein</fullName>
    </submittedName>
</protein>
<dbReference type="RefSeq" id="WP_345130532.1">
    <property type="nucleotide sequence ID" value="NZ_BAABAT010000016.1"/>
</dbReference>
<evidence type="ECO:0000256" key="2">
    <source>
        <dbReference type="ARBA" id="ARBA00022723"/>
    </source>
</evidence>
<gene>
    <name evidence="6" type="ORF">GCM10022255_054420</name>
</gene>
<sequence length="333" mass="37757">MDTLRLDQSELDRVNRLLDEHAADLWPLDTEESLHAAAVLAHQLPTRIVERLDAFRLEQLSGVLCIGGYEVDENRLGPTPGHWRDRPEHSPAHREELMLIMLGSLIGHPFAWATQQDGRLVHDVVPIKGHEHEQLGSSSEALLTWHTEDAFHPLRGDYLSFACLRNPYAAATTVGYASDLDLPDGAREVLTQQRFGIRPDESHLAKNNSQPGMDAFEDINEMQRNPEPVAVLFGDPDRPYIRADPYFMIVAEDDQEAQWALDALVKAMDNAMFDMTLAAGDFCFLDNLRVVHGRKPFKARHDGTDRWLKRVNLTLDLRKSRSARPDRTVRAIH</sequence>
<dbReference type="NCBIfam" id="NF041363">
    <property type="entry name" value="GntD_guanitoxin"/>
    <property type="match status" value="1"/>
</dbReference>
<evidence type="ECO:0000313" key="7">
    <source>
        <dbReference type="Proteomes" id="UP001500620"/>
    </source>
</evidence>
<dbReference type="InterPro" id="IPR014503">
    <property type="entry name" value="Clavaminate_syn-like"/>
</dbReference>
<accession>A0ABP8DDR3</accession>
<dbReference type="SUPFAM" id="SSF51197">
    <property type="entry name" value="Clavaminate synthase-like"/>
    <property type="match status" value="1"/>
</dbReference>
<dbReference type="InterPro" id="IPR003819">
    <property type="entry name" value="TauD/TfdA-like"/>
</dbReference>